<organism evidence="1 2">
    <name type="scientific">Panagrolaimus superbus</name>
    <dbReference type="NCBI Taxonomy" id="310955"/>
    <lineage>
        <taxon>Eukaryota</taxon>
        <taxon>Metazoa</taxon>
        <taxon>Ecdysozoa</taxon>
        <taxon>Nematoda</taxon>
        <taxon>Chromadorea</taxon>
        <taxon>Rhabditida</taxon>
        <taxon>Tylenchina</taxon>
        <taxon>Panagrolaimomorpha</taxon>
        <taxon>Panagrolaimoidea</taxon>
        <taxon>Panagrolaimidae</taxon>
        <taxon>Panagrolaimus</taxon>
    </lineage>
</organism>
<evidence type="ECO:0000313" key="1">
    <source>
        <dbReference type="Proteomes" id="UP000887577"/>
    </source>
</evidence>
<dbReference type="AlphaFoldDB" id="A0A914Y795"/>
<sequence length="93" mass="10220">MTIGITENDSSNAYVAVKNVSHVKVVLNPSNTESALANLFYNEHPLAFEIWLNRRNTIGIGYRNGFPNGVPIAVNAISNALFKSVLKLKGMSW</sequence>
<protein>
    <submittedName>
        <fullName evidence="2">Uncharacterized protein</fullName>
    </submittedName>
</protein>
<proteinExistence type="predicted"/>
<dbReference type="Proteomes" id="UP000887577">
    <property type="component" value="Unplaced"/>
</dbReference>
<name>A0A914Y795_9BILA</name>
<reference evidence="2" key="1">
    <citation type="submission" date="2022-11" db="UniProtKB">
        <authorList>
            <consortium name="WormBaseParasite"/>
        </authorList>
    </citation>
    <scope>IDENTIFICATION</scope>
</reference>
<evidence type="ECO:0000313" key="2">
    <source>
        <dbReference type="WBParaSite" id="PSU_v2.g14613.t1"/>
    </source>
</evidence>
<dbReference type="WBParaSite" id="PSU_v2.g14613.t1">
    <property type="protein sequence ID" value="PSU_v2.g14613.t1"/>
    <property type="gene ID" value="PSU_v2.g14613"/>
</dbReference>
<keyword evidence="1" id="KW-1185">Reference proteome</keyword>
<accession>A0A914Y795</accession>